<keyword evidence="5" id="KW-0175">Coiled coil</keyword>
<dbReference type="EMBL" id="JARKIK010000074">
    <property type="protein sequence ID" value="KAK8727928.1"/>
    <property type="molecule type" value="Genomic_DNA"/>
</dbReference>
<evidence type="ECO:0000256" key="5">
    <source>
        <dbReference type="SAM" id="Coils"/>
    </source>
</evidence>
<keyword evidence="2" id="KW-0805">Transcription regulation</keyword>
<evidence type="ECO:0000313" key="8">
    <source>
        <dbReference type="Proteomes" id="UP001445076"/>
    </source>
</evidence>
<dbReference type="GO" id="GO:0003700">
    <property type="term" value="F:DNA-binding transcription factor activity"/>
    <property type="evidence" value="ECO:0007669"/>
    <property type="project" value="InterPro"/>
</dbReference>
<dbReference type="Pfam" id="PF00170">
    <property type="entry name" value="bZIP_1"/>
    <property type="match status" value="1"/>
</dbReference>
<name>A0AAW0WJS9_CHEQU</name>
<accession>A0AAW0WJS9</accession>
<dbReference type="Proteomes" id="UP001445076">
    <property type="component" value="Unassembled WGS sequence"/>
</dbReference>
<dbReference type="PANTHER" id="PTHR19304">
    <property type="entry name" value="CYCLIC-AMP RESPONSE ELEMENT BINDING PROTEIN"/>
    <property type="match status" value="1"/>
</dbReference>
<evidence type="ECO:0000256" key="3">
    <source>
        <dbReference type="ARBA" id="ARBA00023163"/>
    </source>
</evidence>
<evidence type="ECO:0000256" key="2">
    <source>
        <dbReference type="ARBA" id="ARBA00023015"/>
    </source>
</evidence>
<dbReference type="InterPro" id="IPR046347">
    <property type="entry name" value="bZIP_sf"/>
</dbReference>
<dbReference type="Gene3D" id="1.20.5.170">
    <property type="match status" value="1"/>
</dbReference>
<comment type="subcellular location">
    <subcellularLocation>
        <location evidence="1">Nucleus</location>
    </subcellularLocation>
</comment>
<gene>
    <name evidence="7" type="ORF">OTU49_009516</name>
</gene>
<dbReference type="AlphaFoldDB" id="A0AAW0WJS9"/>
<organism evidence="7 8">
    <name type="scientific">Cherax quadricarinatus</name>
    <name type="common">Australian red claw crayfish</name>
    <dbReference type="NCBI Taxonomy" id="27406"/>
    <lineage>
        <taxon>Eukaryota</taxon>
        <taxon>Metazoa</taxon>
        <taxon>Ecdysozoa</taxon>
        <taxon>Arthropoda</taxon>
        <taxon>Crustacea</taxon>
        <taxon>Multicrustacea</taxon>
        <taxon>Malacostraca</taxon>
        <taxon>Eumalacostraca</taxon>
        <taxon>Eucarida</taxon>
        <taxon>Decapoda</taxon>
        <taxon>Pleocyemata</taxon>
        <taxon>Astacidea</taxon>
        <taxon>Parastacoidea</taxon>
        <taxon>Parastacidae</taxon>
        <taxon>Cherax</taxon>
    </lineage>
</organism>
<dbReference type="CDD" id="cd14687">
    <property type="entry name" value="bZIP_ATF2"/>
    <property type="match status" value="1"/>
</dbReference>
<keyword evidence="3" id="KW-0804">Transcription</keyword>
<dbReference type="GO" id="GO:0005634">
    <property type="term" value="C:nucleus"/>
    <property type="evidence" value="ECO:0007669"/>
    <property type="project" value="UniProtKB-SubCell"/>
</dbReference>
<sequence>MKILQRSGKNFLKGTAAIRCREKKKKWIENLSIKYDELGSINQKLQNEVSSLRSEVAVLKSMLLQHKDCPVTLAMQGDGSVESMNCSRDLTPLPPILAPLTEGVHISCQSPLKPRARSLSLPSIPSSSSTTMEPLPVNLSCTTCAAPPTSTVVTSVSSSTKVTMMGAPEIISAEISPKALVMSGTSSMIVAASGSPVTHTSALGQSQLLNLTLHQAHQVKPPSVLRKSN</sequence>
<evidence type="ECO:0000259" key="6">
    <source>
        <dbReference type="PROSITE" id="PS50217"/>
    </source>
</evidence>
<keyword evidence="8" id="KW-1185">Reference proteome</keyword>
<dbReference type="SUPFAM" id="SSF57959">
    <property type="entry name" value="Leucine zipper domain"/>
    <property type="match status" value="1"/>
</dbReference>
<dbReference type="InterPro" id="IPR051027">
    <property type="entry name" value="bZIP_transcription_factors"/>
</dbReference>
<dbReference type="InterPro" id="IPR004827">
    <property type="entry name" value="bZIP"/>
</dbReference>
<proteinExistence type="predicted"/>
<reference evidence="7 8" key="1">
    <citation type="journal article" date="2024" name="BMC Genomics">
        <title>Genome assembly of redclaw crayfish (Cherax quadricarinatus) provides insights into its immune adaptation and hypoxia tolerance.</title>
        <authorList>
            <person name="Liu Z."/>
            <person name="Zheng J."/>
            <person name="Li H."/>
            <person name="Fang K."/>
            <person name="Wang S."/>
            <person name="He J."/>
            <person name="Zhou D."/>
            <person name="Weng S."/>
            <person name="Chi M."/>
            <person name="Gu Z."/>
            <person name="He J."/>
            <person name="Li F."/>
            <person name="Wang M."/>
        </authorList>
    </citation>
    <scope>NUCLEOTIDE SEQUENCE [LARGE SCALE GENOMIC DNA]</scope>
    <source>
        <strain evidence="7">ZL_2023a</strain>
    </source>
</reference>
<protein>
    <recommendedName>
        <fullName evidence="6">BZIP domain-containing protein</fullName>
    </recommendedName>
</protein>
<dbReference type="SMART" id="SM00338">
    <property type="entry name" value="BRLZ"/>
    <property type="match status" value="1"/>
</dbReference>
<feature type="coiled-coil region" evidence="5">
    <location>
        <begin position="28"/>
        <end position="62"/>
    </location>
</feature>
<evidence type="ECO:0000256" key="4">
    <source>
        <dbReference type="ARBA" id="ARBA00023242"/>
    </source>
</evidence>
<evidence type="ECO:0000313" key="7">
    <source>
        <dbReference type="EMBL" id="KAK8727928.1"/>
    </source>
</evidence>
<evidence type="ECO:0000256" key="1">
    <source>
        <dbReference type="ARBA" id="ARBA00004123"/>
    </source>
</evidence>
<keyword evidence="4" id="KW-0539">Nucleus</keyword>
<dbReference type="PROSITE" id="PS50217">
    <property type="entry name" value="BZIP"/>
    <property type="match status" value="1"/>
</dbReference>
<feature type="domain" description="BZIP" evidence="6">
    <location>
        <begin position="16"/>
        <end position="66"/>
    </location>
</feature>
<comment type="caution">
    <text evidence="7">The sequence shown here is derived from an EMBL/GenBank/DDBJ whole genome shotgun (WGS) entry which is preliminary data.</text>
</comment>